<evidence type="ECO:0000313" key="2">
    <source>
        <dbReference type="Proteomes" id="UP000824890"/>
    </source>
</evidence>
<name>A0ABQ8BPP5_BRANA</name>
<organism evidence="1 2">
    <name type="scientific">Brassica napus</name>
    <name type="common">Rape</name>
    <dbReference type="NCBI Taxonomy" id="3708"/>
    <lineage>
        <taxon>Eukaryota</taxon>
        <taxon>Viridiplantae</taxon>
        <taxon>Streptophyta</taxon>
        <taxon>Embryophyta</taxon>
        <taxon>Tracheophyta</taxon>
        <taxon>Spermatophyta</taxon>
        <taxon>Magnoliopsida</taxon>
        <taxon>eudicotyledons</taxon>
        <taxon>Gunneridae</taxon>
        <taxon>Pentapetalae</taxon>
        <taxon>rosids</taxon>
        <taxon>malvids</taxon>
        <taxon>Brassicales</taxon>
        <taxon>Brassicaceae</taxon>
        <taxon>Brassiceae</taxon>
        <taxon>Brassica</taxon>
    </lineage>
</organism>
<comment type="caution">
    <text evidence="1">The sequence shown here is derived from an EMBL/GenBank/DDBJ whole genome shotgun (WGS) entry which is preliminary data.</text>
</comment>
<reference evidence="1 2" key="1">
    <citation type="submission" date="2021-05" db="EMBL/GenBank/DDBJ databases">
        <title>Genome Assembly of Synthetic Allotetraploid Brassica napus Reveals Homoeologous Exchanges between Subgenomes.</title>
        <authorList>
            <person name="Davis J.T."/>
        </authorList>
    </citation>
    <scope>NUCLEOTIDE SEQUENCE [LARGE SCALE GENOMIC DNA]</scope>
    <source>
        <strain evidence="2">cv. Da-Ae</strain>
        <tissue evidence="1">Seedling</tissue>
    </source>
</reference>
<dbReference type="EMBL" id="JAGKQM010000010">
    <property type="protein sequence ID" value="KAH0906811.1"/>
    <property type="molecule type" value="Genomic_DNA"/>
</dbReference>
<evidence type="ECO:0000313" key="1">
    <source>
        <dbReference type="EMBL" id="KAH0906811.1"/>
    </source>
</evidence>
<keyword evidence="2" id="KW-1185">Reference proteome</keyword>
<sequence length="366" mass="41868">MGLSPHRNRKRSPMARLPGTEPLLFFLESSGETVQDSKGVLLVTGVVNVPVAIKVCCRILGQRCNLLEAFEPLGDVESFAYEKVPNFHYLTSTQDTVVLNGFRHEFTKQTHHNPSSDFTTNLHIKNQRNELRHKLIEMFETNCDLTPIYKEKPNTRRQLNSMTRKNLKAIKNSNGPMKLYKHCSKFWGSTRKKRLYSFIIKRKRIERRPLPEFLTVSYPVSKRDSGKRCFSLYRYRQLLFPGNGGFDSTDSAGFRLRKSGGSDSTVLSPAPLRFSLVLGSKVELGRTFALTPTEAVVLFRWWSDYCGDGVCMPMKGFVTWSRRGGLVTRVPRSEDYDTCSVDASRGKEEAPFWVRTMGLEPNRFMV</sequence>
<protein>
    <submittedName>
        <fullName evidence="1">Uncharacterized protein</fullName>
    </submittedName>
</protein>
<proteinExistence type="predicted"/>
<dbReference type="Proteomes" id="UP000824890">
    <property type="component" value="Unassembled WGS sequence"/>
</dbReference>
<accession>A0ABQ8BPP5</accession>
<gene>
    <name evidence="1" type="ORF">HID58_038638</name>
</gene>